<dbReference type="Pfam" id="PF11130">
    <property type="entry name" value="TraC_F_IV"/>
    <property type="match status" value="1"/>
</dbReference>
<dbReference type="Gene3D" id="1.10.8.730">
    <property type="match status" value="1"/>
</dbReference>
<dbReference type="AlphaFoldDB" id="A0A1E7Z0A9"/>
<accession>A0A1E7Z0A9</accession>
<dbReference type="InterPro" id="IPR014117">
    <property type="entry name" value="TraC-F-type"/>
</dbReference>
<evidence type="ECO:0000313" key="2">
    <source>
        <dbReference type="EMBL" id="OFC62191.1"/>
    </source>
</evidence>
<dbReference type="EMBL" id="LZYH01000276">
    <property type="protein sequence ID" value="OFC62191.1"/>
    <property type="molecule type" value="Genomic_DNA"/>
</dbReference>
<dbReference type="Gene3D" id="3.40.50.300">
    <property type="entry name" value="P-loop containing nucleotide triphosphate hydrolases"/>
    <property type="match status" value="1"/>
</dbReference>
<evidence type="ECO:0000313" key="3">
    <source>
        <dbReference type="Proteomes" id="UP000175707"/>
    </source>
</evidence>
<organism evidence="2 3">
    <name type="scientific">Acidithiobacillus caldus</name>
    <dbReference type="NCBI Taxonomy" id="33059"/>
    <lineage>
        <taxon>Bacteria</taxon>
        <taxon>Pseudomonadati</taxon>
        <taxon>Pseudomonadota</taxon>
        <taxon>Acidithiobacillia</taxon>
        <taxon>Acidithiobacillales</taxon>
        <taxon>Acidithiobacillaceae</taxon>
        <taxon>Acidithiobacillus</taxon>
    </lineage>
</organism>
<proteinExistence type="predicted"/>
<evidence type="ECO:0000259" key="1">
    <source>
        <dbReference type="Pfam" id="PF19044"/>
    </source>
</evidence>
<feature type="domain" description="TraG P-loop" evidence="1">
    <location>
        <begin position="461"/>
        <end position="820"/>
    </location>
</feature>
<comment type="caution">
    <text evidence="2">The sequence shown here is derived from an EMBL/GenBank/DDBJ whole genome shotgun (WGS) entry which is preliminary data.</text>
</comment>
<dbReference type="InterPro" id="IPR025955">
    <property type="entry name" value="TraC/Conjuga_ATPase"/>
</dbReference>
<dbReference type="NCBIfam" id="TIGR02746">
    <property type="entry name" value="TraC-F-type"/>
    <property type="match status" value="1"/>
</dbReference>
<dbReference type="PANTHER" id="PTHR38467:SF1">
    <property type="entry name" value="CONJUGATIVE TRANSFER: ASSEMBLY"/>
    <property type="match status" value="1"/>
</dbReference>
<dbReference type="PANTHER" id="PTHR38467">
    <property type="match status" value="1"/>
</dbReference>
<reference evidence="2 3" key="1">
    <citation type="submission" date="2016-06" db="EMBL/GenBank/DDBJ databases">
        <title>Gene turnover analysis identifies the evolutionary adaptation of the extremophile Acidithiobacillus caldus.</title>
        <authorList>
            <person name="Zhang X."/>
        </authorList>
    </citation>
    <scope>NUCLEOTIDE SEQUENCE [LARGE SCALE GENOMIC DNA]</scope>
    <source>
        <strain evidence="2 3">S1</strain>
    </source>
</reference>
<dbReference type="InterPro" id="IPR027417">
    <property type="entry name" value="P-loop_NTPase"/>
</dbReference>
<dbReference type="Pfam" id="PF19044">
    <property type="entry name" value="P-loop_TraG"/>
    <property type="match status" value="1"/>
</dbReference>
<dbReference type="InterPro" id="IPR043964">
    <property type="entry name" value="P-loop_TraG"/>
</dbReference>
<name>A0A1E7Z0A9_9PROT</name>
<dbReference type="InterPro" id="IPR053155">
    <property type="entry name" value="F-pilin_assembly_TraC"/>
</dbReference>
<protein>
    <submittedName>
        <fullName evidence="2">Type-IV secretion system protein TraC</fullName>
    </submittedName>
</protein>
<dbReference type="Proteomes" id="UP000175707">
    <property type="component" value="Unassembled WGS sequence"/>
</dbReference>
<gene>
    <name evidence="2" type="ORF">BAE30_02640</name>
</gene>
<dbReference type="SUPFAM" id="SSF52540">
    <property type="entry name" value="P-loop containing nucleoside triphosphate hydrolases"/>
    <property type="match status" value="1"/>
</dbReference>
<sequence>MTSLNYQIQKMLHRNRLDDLFPWLAFDPTNHLILMERGYIGCVMGATLLSGADDMLISEIKATLALNLPPDTFMQVCQMNVPDVTRLLADFEAARIPILSDTGLRDEQRRLLDELTKASIRFIEDLSESGEAFDDSGVPLTDTMVFLSIKIPTAEVPSDEQIREVDEKIQSFQSSLPTLSPKRLPISLAMAIWRRFLNIRGVWDRAVDENELLRDQVVSPGVTLNVHKGLVEINHEDEHTDYVSVLSMKKYPNRMNIGAVNFLGGDPMGVRGQVQVPSAFVWTLRIPEQVSKRRNINRKSTMINYQAFGPMLKWVPKLKLKKEGMDVLVNAIDGGDTVVEASFNVLLWCRSEREARTATSAFVSHASTMGFSMGQDAFIALPMFLNCIPLFADTESMGLSFRLRTMGNSHAAHLMPIIGDWVGNAGGGGYRMTVPGAGTFLLSRRGHPMLFDLYASNSGFNFILAGMTRSGKTVFAQQVVMDQLTLGAQVWVIEIGRGFAKLCKMFGGSHIDLRPDMDDLGLNPFSVVEELDEELDELKGIIGTMIDPTGNLSQEDMSEIGKAIRAVYGANGRNATPTHVANYLVSQDHNPRAIAMGTMMHEFTEHGAYGHWFNRPMNVSLSDRFVNLELIELANRRHLLMVVLMMIMFSIGREMYTSSGSGEVRRRVLFVDEASELLKIRTAALFLEGAYRRAAKHRGSIGIGLQRLSDIYLTEKTRIMAAQSAHFIIMRQTGGAIDELEEKNQFKEIGGYGFEMMRSLRKTDFYSEALLYSNMALGVGRLRLDRYRQVLFATDGPEKEEVLAAMDRGMDPDTAIRQFIENEQQKRRSA</sequence>